<evidence type="ECO:0000256" key="1">
    <source>
        <dbReference type="SAM" id="MobiDB-lite"/>
    </source>
</evidence>
<proteinExistence type="predicted"/>
<organism evidence="2 3">
    <name type="scientific">Stylonychia lemnae</name>
    <name type="common">Ciliate</name>
    <dbReference type="NCBI Taxonomy" id="5949"/>
    <lineage>
        <taxon>Eukaryota</taxon>
        <taxon>Sar</taxon>
        <taxon>Alveolata</taxon>
        <taxon>Ciliophora</taxon>
        <taxon>Intramacronucleata</taxon>
        <taxon>Spirotrichea</taxon>
        <taxon>Stichotrichia</taxon>
        <taxon>Sporadotrichida</taxon>
        <taxon>Oxytrichidae</taxon>
        <taxon>Stylonychinae</taxon>
        <taxon>Stylonychia</taxon>
    </lineage>
</organism>
<dbReference type="Proteomes" id="UP000039865">
    <property type="component" value="Unassembled WGS sequence"/>
</dbReference>
<evidence type="ECO:0000313" key="2">
    <source>
        <dbReference type="EMBL" id="CDW85940.1"/>
    </source>
</evidence>
<feature type="region of interest" description="Disordered" evidence="1">
    <location>
        <begin position="1"/>
        <end position="60"/>
    </location>
</feature>
<dbReference type="EMBL" id="CCKQ01014188">
    <property type="protein sequence ID" value="CDW85940.1"/>
    <property type="molecule type" value="Genomic_DNA"/>
</dbReference>
<sequence length="387" mass="45631">MQSNKKPDNQEQSSILSSEELKNEQEVQNKHYDNEFSQNDVDRNINQEQSTELEKKNQPNQKQFLLKKSQNQSILKGFIQRNNVNKKNQSKLEEFTSYQISNQYHMDKDQKQTVIYRNNSLSNSAACILVGQSSKQSLLFNYQMNESWTLDLQSEIISIAERGDKIFCGMNNQTITILNKATYEEILEPISTIKTVSKFLFFEYYDSEDQLQEIVIIFQQEGYVQFYDFKSNRIVCTKQLLKMNIQDAIQVHNKNEICLAYAELKDNQYKTGGLNFIRVEITHQKNKNKIDTFQIDIKELEEVLYFKDGFSDEMPFLIYRDSRSVGYINCKTLSAHVIVDQLHYSRCGNQYSLFQYIDNEKKLNLLTFVFDRTRLVREVCNILLDQF</sequence>
<dbReference type="InParanoid" id="A0A078AU59"/>
<name>A0A078AU59_STYLE</name>
<reference evidence="2 3" key="1">
    <citation type="submission" date="2014-06" db="EMBL/GenBank/DDBJ databases">
        <authorList>
            <person name="Swart Estienne"/>
        </authorList>
    </citation>
    <scope>NUCLEOTIDE SEQUENCE [LARGE SCALE GENOMIC DNA]</scope>
    <source>
        <strain evidence="2 3">130c</strain>
    </source>
</reference>
<feature type="compositionally biased region" description="Basic and acidic residues" evidence="1">
    <location>
        <begin position="19"/>
        <end position="45"/>
    </location>
</feature>
<protein>
    <submittedName>
        <fullName evidence="2">Uncharacterized protein</fullName>
    </submittedName>
</protein>
<dbReference type="AlphaFoldDB" id="A0A078AU59"/>
<evidence type="ECO:0000313" key="3">
    <source>
        <dbReference type="Proteomes" id="UP000039865"/>
    </source>
</evidence>
<accession>A0A078AU59</accession>
<keyword evidence="3" id="KW-1185">Reference proteome</keyword>
<gene>
    <name evidence="2" type="primary">Contig3912.g4177</name>
    <name evidence="2" type="ORF">STYLEM_15031</name>
</gene>